<dbReference type="EMBL" id="JAAALK010000283">
    <property type="protein sequence ID" value="KAG8075721.1"/>
    <property type="molecule type" value="Genomic_DNA"/>
</dbReference>
<comment type="caution">
    <text evidence="1">The sequence shown here is derived from an EMBL/GenBank/DDBJ whole genome shotgun (WGS) entry which is preliminary data.</text>
</comment>
<organism evidence="1 2">
    <name type="scientific">Zizania palustris</name>
    <name type="common">Northern wild rice</name>
    <dbReference type="NCBI Taxonomy" id="103762"/>
    <lineage>
        <taxon>Eukaryota</taxon>
        <taxon>Viridiplantae</taxon>
        <taxon>Streptophyta</taxon>
        <taxon>Embryophyta</taxon>
        <taxon>Tracheophyta</taxon>
        <taxon>Spermatophyta</taxon>
        <taxon>Magnoliopsida</taxon>
        <taxon>Liliopsida</taxon>
        <taxon>Poales</taxon>
        <taxon>Poaceae</taxon>
        <taxon>BOP clade</taxon>
        <taxon>Oryzoideae</taxon>
        <taxon>Oryzeae</taxon>
        <taxon>Zizaniinae</taxon>
        <taxon>Zizania</taxon>
    </lineage>
</organism>
<gene>
    <name evidence="1" type="ORF">GUJ93_ZPchr0006g46032</name>
</gene>
<protein>
    <submittedName>
        <fullName evidence="1">Uncharacterized protein</fullName>
    </submittedName>
</protein>
<reference evidence="1" key="2">
    <citation type="submission" date="2021-02" db="EMBL/GenBank/DDBJ databases">
        <authorList>
            <person name="Kimball J.A."/>
            <person name="Haas M.W."/>
            <person name="Macchietto M."/>
            <person name="Kono T."/>
            <person name="Duquette J."/>
            <person name="Shao M."/>
        </authorList>
    </citation>
    <scope>NUCLEOTIDE SEQUENCE</scope>
    <source>
        <tissue evidence="1">Fresh leaf tissue</tissue>
    </source>
</reference>
<reference evidence="1" key="1">
    <citation type="journal article" date="2021" name="bioRxiv">
        <title>Whole Genome Assembly and Annotation of Northern Wild Rice, Zizania palustris L., Supports a Whole Genome Duplication in the Zizania Genus.</title>
        <authorList>
            <person name="Haas M."/>
            <person name="Kono T."/>
            <person name="Macchietto M."/>
            <person name="Millas R."/>
            <person name="McGilp L."/>
            <person name="Shao M."/>
            <person name="Duquette J."/>
            <person name="Hirsch C.N."/>
            <person name="Kimball J."/>
        </authorList>
    </citation>
    <scope>NUCLEOTIDE SEQUENCE</scope>
    <source>
        <tissue evidence="1">Fresh leaf tissue</tissue>
    </source>
</reference>
<accession>A0A8J5VX09</accession>
<keyword evidence="2" id="KW-1185">Reference proteome</keyword>
<evidence type="ECO:0000313" key="2">
    <source>
        <dbReference type="Proteomes" id="UP000729402"/>
    </source>
</evidence>
<evidence type="ECO:0000313" key="1">
    <source>
        <dbReference type="EMBL" id="KAG8075721.1"/>
    </source>
</evidence>
<name>A0A8J5VX09_ZIZPA</name>
<dbReference type="AlphaFoldDB" id="A0A8J5VX09"/>
<sequence length="93" mass="10594">MEKPASLVSQQRTERRVASVHIRRRRRALGRRQAGRWTDARFCTAVLFMSSGARFVLSPCSDLARARVARPAGDRHAPLVAARARDLWLPRCR</sequence>
<proteinExistence type="predicted"/>
<dbReference type="Proteomes" id="UP000729402">
    <property type="component" value="Unassembled WGS sequence"/>
</dbReference>